<gene>
    <name evidence="2" type="ORF">PX52LOC_04072</name>
</gene>
<organism evidence="2 3">
    <name type="scientific">Limnoglobus roseus</name>
    <dbReference type="NCBI Taxonomy" id="2598579"/>
    <lineage>
        <taxon>Bacteria</taxon>
        <taxon>Pseudomonadati</taxon>
        <taxon>Planctomycetota</taxon>
        <taxon>Planctomycetia</taxon>
        <taxon>Gemmatales</taxon>
        <taxon>Gemmataceae</taxon>
        <taxon>Limnoglobus</taxon>
    </lineage>
</organism>
<evidence type="ECO:0000313" key="2">
    <source>
        <dbReference type="EMBL" id="QEL17095.1"/>
    </source>
</evidence>
<dbReference type="PROSITE" id="PS51471">
    <property type="entry name" value="FE2OG_OXY"/>
    <property type="match status" value="1"/>
</dbReference>
<sequence>MSMLLASNHVRFVAGFVPTHADLYRQLLTTTEWDDRIRARKTASFGMPYNYSGIAYPTIAFPAHLLPTVDQLEQHLGYRSNNCLANFYPDGTSTMGFHSDSTTELEPGTGIAIVSLGAERTLTFRHQADRTQLEPFRLSSGSLLFMSAMMQNEWKHAILPEEGAGPRISLTFRRLRL</sequence>
<evidence type="ECO:0000313" key="3">
    <source>
        <dbReference type="Proteomes" id="UP000324974"/>
    </source>
</evidence>
<dbReference type="PANTHER" id="PTHR31212:SF4">
    <property type="entry name" value="ALPHA-KETOGLUTARATE-DEPENDENT DIOXYGENASE ALKB HOMOLOG 3"/>
    <property type="match status" value="1"/>
</dbReference>
<dbReference type="GO" id="GO:0006307">
    <property type="term" value="P:DNA alkylation repair"/>
    <property type="evidence" value="ECO:0007669"/>
    <property type="project" value="InterPro"/>
</dbReference>
<keyword evidence="3" id="KW-1185">Reference proteome</keyword>
<dbReference type="AlphaFoldDB" id="A0A5C1AEX5"/>
<name>A0A5C1AEX5_9BACT</name>
<dbReference type="GO" id="GO:0051213">
    <property type="term" value="F:dioxygenase activity"/>
    <property type="evidence" value="ECO:0007669"/>
    <property type="project" value="InterPro"/>
</dbReference>
<accession>A0A5C1AEX5</accession>
<dbReference type="PANTHER" id="PTHR31212">
    <property type="entry name" value="ALPHA-KETOGLUTARATE-DEPENDENT DIOXYGENASE ALKB HOMOLOG 3"/>
    <property type="match status" value="1"/>
</dbReference>
<protein>
    <submittedName>
        <fullName evidence="2">2OG-Fe(II) oxygenase</fullName>
    </submittedName>
</protein>
<dbReference type="Pfam" id="PF13532">
    <property type="entry name" value="2OG-FeII_Oxy_2"/>
    <property type="match status" value="1"/>
</dbReference>
<dbReference type="Proteomes" id="UP000324974">
    <property type="component" value="Chromosome"/>
</dbReference>
<dbReference type="InterPro" id="IPR027450">
    <property type="entry name" value="AlkB-like"/>
</dbReference>
<proteinExistence type="predicted"/>
<dbReference type="KEGG" id="lrs:PX52LOC_04072"/>
<dbReference type="Gene3D" id="2.60.120.590">
    <property type="entry name" value="Alpha-ketoglutarate-dependent dioxygenase AlkB-like"/>
    <property type="match status" value="1"/>
</dbReference>
<dbReference type="InterPro" id="IPR032854">
    <property type="entry name" value="ALKBH3"/>
</dbReference>
<dbReference type="InterPro" id="IPR037151">
    <property type="entry name" value="AlkB-like_sf"/>
</dbReference>
<dbReference type="EMBL" id="CP042425">
    <property type="protein sequence ID" value="QEL17095.1"/>
    <property type="molecule type" value="Genomic_DNA"/>
</dbReference>
<reference evidence="3" key="1">
    <citation type="submission" date="2019-08" db="EMBL/GenBank/DDBJ databases">
        <title>Limnoglobus roseus gen. nov., sp. nov., a novel freshwater planctomycete with a giant genome from the family Gemmataceae.</title>
        <authorList>
            <person name="Kulichevskaya I.S."/>
            <person name="Naumoff D.G."/>
            <person name="Miroshnikov K."/>
            <person name="Ivanova A."/>
            <person name="Philippov D.A."/>
            <person name="Hakobyan A."/>
            <person name="Rijpstra I.C."/>
            <person name="Sinninghe Damste J.S."/>
            <person name="Liesack W."/>
            <person name="Dedysh S.N."/>
        </authorList>
    </citation>
    <scope>NUCLEOTIDE SEQUENCE [LARGE SCALE GENOMIC DNA]</scope>
    <source>
        <strain evidence="3">PX52</strain>
    </source>
</reference>
<dbReference type="InterPro" id="IPR005123">
    <property type="entry name" value="Oxoglu/Fe-dep_dioxygenase_dom"/>
</dbReference>
<dbReference type="SUPFAM" id="SSF51197">
    <property type="entry name" value="Clavaminate synthase-like"/>
    <property type="match status" value="1"/>
</dbReference>
<evidence type="ECO:0000259" key="1">
    <source>
        <dbReference type="PROSITE" id="PS51471"/>
    </source>
</evidence>
<feature type="domain" description="Fe2OG dioxygenase" evidence="1">
    <location>
        <begin position="79"/>
        <end position="176"/>
    </location>
</feature>